<keyword evidence="1" id="KW-0812">Transmembrane</keyword>
<name>A0AAV5VYH6_9BILA</name>
<dbReference type="EMBL" id="BTSY01000004">
    <property type="protein sequence ID" value="GMT22779.1"/>
    <property type="molecule type" value="Genomic_DNA"/>
</dbReference>
<keyword evidence="1" id="KW-0472">Membrane</keyword>
<feature type="transmembrane region" description="Helical" evidence="1">
    <location>
        <begin position="71"/>
        <end position="89"/>
    </location>
</feature>
<feature type="transmembrane region" description="Helical" evidence="1">
    <location>
        <begin position="23"/>
        <end position="44"/>
    </location>
</feature>
<dbReference type="InterPro" id="IPR019423">
    <property type="entry name" value="7TM_GPCR_serpentine_rcpt_Srj"/>
</dbReference>
<keyword evidence="1" id="KW-1133">Transmembrane helix</keyword>
<dbReference type="AlphaFoldDB" id="A0AAV5VYH6"/>
<gene>
    <name evidence="2" type="ORF">PFISCL1PPCAC_14076</name>
</gene>
<protein>
    <recommendedName>
        <fullName evidence="4">G protein-coupled receptor</fullName>
    </recommendedName>
</protein>
<evidence type="ECO:0008006" key="4">
    <source>
        <dbReference type="Google" id="ProtNLM"/>
    </source>
</evidence>
<dbReference type="PANTHER" id="PTHR45907:SF16">
    <property type="entry name" value="SERPENTINE RECEPTOR, CLASS J"/>
    <property type="match status" value="1"/>
</dbReference>
<dbReference type="InterPro" id="IPR019428">
    <property type="entry name" value="7TM_GPCR_serpentine_rcpt_Str"/>
</dbReference>
<dbReference type="PANTHER" id="PTHR45907">
    <property type="entry name" value="SERPENTINE RECEPTOR, CLASS J"/>
    <property type="match status" value="1"/>
</dbReference>
<dbReference type="Pfam" id="PF10326">
    <property type="entry name" value="7TM_GPCR_Str"/>
    <property type="match status" value="1"/>
</dbReference>
<reference evidence="2" key="1">
    <citation type="submission" date="2023-10" db="EMBL/GenBank/DDBJ databases">
        <title>Genome assembly of Pristionchus species.</title>
        <authorList>
            <person name="Yoshida K."/>
            <person name="Sommer R.J."/>
        </authorList>
    </citation>
    <scope>NUCLEOTIDE SEQUENCE</scope>
    <source>
        <strain evidence="2">RS5133</strain>
    </source>
</reference>
<dbReference type="Proteomes" id="UP001432322">
    <property type="component" value="Unassembled WGS sequence"/>
</dbReference>
<accession>A0AAV5VYH6</accession>
<keyword evidence="3" id="KW-1185">Reference proteome</keyword>
<feature type="non-terminal residue" evidence="2">
    <location>
        <position position="140"/>
    </location>
</feature>
<proteinExistence type="predicted"/>
<evidence type="ECO:0000256" key="1">
    <source>
        <dbReference type="SAM" id="Phobius"/>
    </source>
</evidence>
<evidence type="ECO:0000313" key="2">
    <source>
        <dbReference type="EMBL" id="GMT22779.1"/>
    </source>
</evidence>
<evidence type="ECO:0000313" key="3">
    <source>
        <dbReference type="Proteomes" id="UP001432322"/>
    </source>
</evidence>
<sequence>GVLLNLLLLYIIRRYSNEDLGTYKYLIATFAAHDIFLTILHSILRPKNILTGTVFSLVADGPFESRHFTCIYSACFTVPFSLMTFHFIYRFWAVQKYLMCYFATTGYSNDDALHEVQQVFEETYDKRIEKGWIILDHWVS</sequence>
<feature type="non-terminal residue" evidence="2">
    <location>
        <position position="1"/>
    </location>
</feature>
<comment type="caution">
    <text evidence="2">The sequence shown here is derived from an EMBL/GenBank/DDBJ whole genome shotgun (WGS) entry which is preliminary data.</text>
</comment>
<organism evidence="2 3">
    <name type="scientific">Pristionchus fissidentatus</name>
    <dbReference type="NCBI Taxonomy" id="1538716"/>
    <lineage>
        <taxon>Eukaryota</taxon>
        <taxon>Metazoa</taxon>
        <taxon>Ecdysozoa</taxon>
        <taxon>Nematoda</taxon>
        <taxon>Chromadorea</taxon>
        <taxon>Rhabditida</taxon>
        <taxon>Rhabditina</taxon>
        <taxon>Diplogasteromorpha</taxon>
        <taxon>Diplogasteroidea</taxon>
        <taxon>Neodiplogasteridae</taxon>
        <taxon>Pristionchus</taxon>
    </lineage>
</organism>